<keyword evidence="3" id="KW-1185">Reference proteome</keyword>
<dbReference type="SUPFAM" id="SSF54695">
    <property type="entry name" value="POZ domain"/>
    <property type="match status" value="1"/>
</dbReference>
<dbReference type="EMBL" id="JAACJO010000003">
    <property type="protein sequence ID" value="KAF5360343.1"/>
    <property type="molecule type" value="Genomic_DNA"/>
</dbReference>
<sequence length="402" mass="45358">MSSITLVEATSSDDACSLKTECTPEAKDDPPPSVFSRDDEWYLEDGNVVLLVEHRLFRLHKFMLTRESDFFRTLLSLPQRNVTSDGKIEGESDDCPIICTGDTYEDFKALCWAIYARAADILAEHVYATSNIPRLVRVTALSHKYNFTAIETWTFGVLSKHAKDYQIGLFAKYGEWAAVGRILNLAVKCHQDALARQIEKDWVSLITDPSGTIWEEACVTALSVAENSLELREFHGKAYYTLLRATSIFATGSQRTLGSENPVKTVSILDQPISINLSRHRWQRLYTGYWSLSCLRVKLAHPPALGDSPPCSDNHVRDCVPAWQAWWKGILDDSARNGKHLNDPGELIQVMEKRITKPIQCQVTGTDIPCNEHIRSQISSMREAFEKSLADRFLGPEMKDDD</sequence>
<reference evidence="2 3" key="1">
    <citation type="journal article" date="2020" name="ISME J.">
        <title>Uncovering the hidden diversity of litter-decomposition mechanisms in mushroom-forming fungi.</title>
        <authorList>
            <person name="Floudas D."/>
            <person name="Bentzer J."/>
            <person name="Ahren D."/>
            <person name="Johansson T."/>
            <person name="Persson P."/>
            <person name="Tunlid A."/>
        </authorList>
    </citation>
    <scope>NUCLEOTIDE SEQUENCE [LARGE SCALE GENOMIC DNA]</scope>
    <source>
        <strain evidence="2 3">CBS 146.42</strain>
    </source>
</reference>
<protein>
    <recommendedName>
        <fullName evidence="1">BTB domain-containing protein</fullName>
    </recommendedName>
</protein>
<organism evidence="2 3">
    <name type="scientific">Leucocoprinus leucothites</name>
    <dbReference type="NCBI Taxonomy" id="201217"/>
    <lineage>
        <taxon>Eukaryota</taxon>
        <taxon>Fungi</taxon>
        <taxon>Dikarya</taxon>
        <taxon>Basidiomycota</taxon>
        <taxon>Agaricomycotina</taxon>
        <taxon>Agaricomycetes</taxon>
        <taxon>Agaricomycetidae</taxon>
        <taxon>Agaricales</taxon>
        <taxon>Agaricineae</taxon>
        <taxon>Agaricaceae</taxon>
        <taxon>Leucocoprinus</taxon>
    </lineage>
</organism>
<feature type="domain" description="BTB" evidence="1">
    <location>
        <begin position="46"/>
        <end position="123"/>
    </location>
</feature>
<dbReference type="InterPro" id="IPR000210">
    <property type="entry name" value="BTB/POZ_dom"/>
</dbReference>
<dbReference type="AlphaFoldDB" id="A0A8H5G8K2"/>
<dbReference type="PROSITE" id="PS50097">
    <property type="entry name" value="BTB"/>
    <property type="match status" value="1"/>
</dbReference>
<dbReference type="InterPro" id="IPR011333">
    <property type="entry name" value="SKP1/BTB/POZ_sf"/>
</dbReference>
<evidence type="ECO:0000313" key="3">
    <source>
        <dbReference type="Proteomes" id="UP000559027"/>
    </source>
</evidence>
<accession>A0A8H5G8K2</accession>
<evidence type="ECO:0000313" key="2">
    <source>
        <dbReference type="EMBL" id="KAF5360343.1"/>
    </source>
</evidence>
<dbReference type="OrthoDB" id="2886395at2759"/>
<dbReference type="Proteomes" id="UP000559027">
    <property type="component" value="Unassembled WGS sequence"/>
</dbReference>
<comment type="caution">
    <text evidence="2">The sequence shown here is derived from an EMBL/GenBank/DDBJ whole genome shotgun (WGS) entry which is preliminary data.</text>
</comment>
<dbReference type="Gene3D" id="3.30.710.10">
    <property type="entry name" value="Potassium Channel Kv1.1, Chain A"/>
    <property type="match status" value="1"/>
</dbReference>
<proteinExistence type="predicted"/>
<evidence type="ECO:0000259" key="1">
    <source>
        <dbReference type="PROSITE" id="PS50097"/>
    </source>
</evidence>
<gene>
    <name evidence="2" type="ORF">D9756_005084</name>
</gene>
<name>A0A8H5G8K2_9AGAR</name>